<evidence type="ECO:0000313" key="4">
    <source>
        <dbReference type="Proteomes" id="UP000599109"/>
    </source>
</evidence>
<dbReference type="InterPro" id="IPR001789">
    <property type="entry name" value="Sig_transdc_resp-reg_receiver"/>
</dbReference>
<evidence type="ECO:0000256" key="1">
    <source>
        <dbReference type="PROSITE-ProRule" id="PRU00169"/>
    </source>
</evidence>
<dbReference type="AlphaFoldDB" id="A0A937CS58"/>
<comment type="caution">
    <text evidence="3">The sequence shown here is derived from an EMBL/GenBank/DDBJ whole genome shotgun (WGS) entry which is preliminary data.</text>
</comment>
<dbReference type="PROSITE" id="PS50110">
    <property type="entry name" value="RESPONSE_REGULATORY"/>
    <property type="match status" value="1"/>
</dbReference>
<dbReference type="EMBL" id="JAEQNE010000001">
    <property type="protein sequence ID" value="MBL0390229.1"/>
    <property type="molecule type" value="Genomic_DNA"/>
</dbReference>
<evidence type="ECO:0000259" key="2">
    <source>
        <dbReference type="PROSITE" id="PS50110"/>
    </source>
</evidence>
<proteinExistence type="predicted"/>
<dbReference type="GO" id="GO:0000160">
    <property type="term" value="P:phosphorelay signal transduction system"/>
    <property type="evidence" value="ECO:0007669"/>
    <property type="project" value="InterPro"/>
</dbReference>
<sequence length="121" mass="12468">MSNARNVLVLGTDQATRSLFVEWLDGEGWQVVDAASPESAAPLSLVVLEVAFLRGGGLQPLAEAKLRYPGVPIVVVSPTVFSSVGCCGPCAAALGVAGVLPKPIARATLMEAVHRLARSSS</sequence>
<dbReference type="InterPro" id="IPR011006">
    <property type="entry name" value="CheY-like_superfamily"/>
</dbReference>
<comment type="caution">
    <text evidence="1">Lacks conserved residue(s) required for the propagation of feature annotation.</text>
</comment>
<accession>A0A937CS58</accession>
<feature type="domain" description="Response regulatory" evidence="2">
    <location>
        <begin position="6"/>
        <end position="117"/>
    </location>
</feature>
<protein>
    <recommendedName>
        <fullName evidence="2">Response regulatory domain-containing protein</fullName>
    </recommendedName>
</protein>
<name>A0A937CS58_9BURK</name>
<keyword evidence="4" id="KW-1185">Reference proteome</keyword>
<dbReference type="Proteomes" id="UP000599109">
    <property type="component" value="Unassembled WGS sequence"/>
</dbReference>
<reference evidence="3 4" key="1">
    <citation type="journal article" date="2017" name="Int. J. Syst. Evol. Microbiol.">
        <title>Ramlibacter monticola sp. nov., isolated from forest soil.</title>
        <authorList>
            <person name="Chaudhary D.K."/>
            <person name="Kim J."/>
        </authorList>
    </citation>
    <scope>NUCLEOTIDE SEQUENCE [LARGE SCALE GENOMIC DNA]</scope>
    <source>
        <strain evidence="3 4">KACC 19175</strain>
    </source>
</reference>
<gene>
    <name evidence="3" type="ORF">JJ685_03660</name>
</gene>
<organism evidence="3 4">
    <name type="scientific">Ramlibacter monticola</name>
    <dbReference type="NCBI Taxonomy" id="1926872"/>
    <lineage>
        <taxon>Bacteria</taxon>
        <taxon>Pseudomonadati</taxon>
        <taxon>Pseudomonadota</taxon>
        <taxon>Betaproteobacteria</taxon>
        <taxon>Burkholderiales</taxon>
        <taxon>Comamonadaceae</taxon>
        <taxon>Ramlibacter</taxon>
    </lineage>
</organism>
<dbReference type="SUPFAM" id="SSF52172">
    <property type="entry name" value="CheY-like"/>
    <property type="match status" value="1"/>
</dbReference>
<dbReference type="Gene3D" id="3.40.50.2300">
    <property type="match status" value="1"/>
</dbReference>
<dbReference type="RefSeq" id="WP_201672795.1">
    <property type="nucleotide sequence ID" value="NZ_JAEQNE010000001.1"/>
</dbReference>
<evidence type="ECO:0000313" key="3">
    <source>
        <dbReference type="EMBL" id="MBL0390229.1"/>
    </source>
</evidence>